<proteinExistence type="predicted"/>
<organism evidence="1 2">
    <name type="scientific">Flavobacterium jumunjinense</name>
    <dbReference type="NCBI Taxonomy" id="998845"/>
    <lineage>
        <taxon>Bacteria</taxon>
        <taxon>Pseudomonadati</taxon>
        <taxon>Bacteroidota</taxon>
        <taxon>Flavobacteriia</taxon>
        <taxon>Flavobacteriales</taxon>
        <taxon>Flavobacteriaceae</taxon>
        <taxon>Flavobacterium</taxon>
    </lineage>
</organism>
<dbReference type="EMBL" id="JBHMEY010000018">
    <property type="protein sequence ID" value="MFB9096565.1"/>
    <property type="molecule type" value="Genomic_DNA"/>
</dbReference>
<keyword evidence="2" id="KW-1185">Reference proteome</keyword>
<sequence length="127" mass="15344">MRYLLVLFIILLSCGRKEEKFDTFNETELDRVLDTLTIKINDSLTVNSKVTWKEKVMYKYVIFKKYNNVSYNQIDTEKKNTTYLFKYQIINSNSETKEVLNNVYLDSITHYVYEKRDSDDRLTKMNY</sequence>
<comment type="caution">
    <text evidence="1">The sequence shown here is derived from an EMBL/GenBank/DDBJ whole genome shotgun (WGS) entry which is preliminary data.</text>
</comment>
<evidence type="ECO:0000313" key="2">
    <source>
        <dbReference type="Proteomes" id="UP001589607"/>
    </source>
</evidence>
<accession>A0ABV5GNY2</accession>
<dbReference type="RefSeq" id="WP_236455735.1">
    <property type="nucleotide sequence ID" value="NZ_CBCSGE010000002.1"/>
</dbReference>
<gene>
    <name evidence="1" type="ORF">ACFFVF_08570</name>
</gene>
<reference evidence="1 2" key="1">
    <citation type="submission" date="2024-09" db="EMBL/GenBank/DDBJ databases">
        <authorList>
            <person name="Sun Q."/>
            <person name="Mori K."/>
        </authorList>
    </citation>
    <scope>NUCLEOTIDE SEQUENCE [LARGE SCALE GENOMIC DNA]</scope>
    <source>
        <strain evidence="1 2">CECT 7955</strain>
    </source>
</reference>
<evidence type="ECO:0008006" key="3">
    <source>
        <dbReference type="Google" id="ProtNLM"/>
    </source>
</evidence>
<dbReference type="Proteomes" id="UP001589607">
    <property type="component" value="Unassembled WGS sequence"/>
</dbReference>
<evidence type="ECO:0000313" key="1">
    <source>
        <dbReference type="EMBL" id="MFB9096565.1"/>
    </source>
</evidence>
<name>A0ABV5GNY2_9FLAO</name>
<protein>
    <recommendedName>
        <fullName evidence="3">DUF4377 domain-containing protein</fullName>
    </recommendedName>
</protein>